<feature type="compositionally biased region" description="Low complexity" evidence="1">
    <location>
        <begin position="412"/>
        <end position="425"/>
    </location>
</feature>
<name>A0A4S8KZ34_DENBC</name>
<evidence type="ECO:0000313" key="3">
    <source>
        <dbReference type="Proteomes" id="UP000297245"/>
    </source>
</evidence>
<reference evidence="2 3" key="1">
    <citation type="journal article" date="2019" name="Nat. Ecol. Evol.">
        <title>Megaphylogeny resolves global patterns of mushroom evolution.</title>
        <authorList>
            <person name="Varga T."/>
            <person name="Krizsan K."/>
            <person name="Foldi C."/>
            <person name="Dima B."/>
            <person name="Sanchez-Garcia M."/>
            <person name="Sanchez-Ramirez S."/>
            <person name="Szollosi G.J."/>
            <person name="Szarkandi J.G."/>
            <person name="Papp V."/>
            <person name="Albert L."/>
            <person name="Andreopoulos W."/>
            <person name="Angelini C."/>
            <person name="Antonin V."/>
            <person name="Barry K.W."/>
            <person name="Bougher N.L."/>
            <person name="Buchanan P."/>
            <person name="Buyck B."/>
            <person name="Bense V."/>
            <person name="Catcheside P."/>
            <person name="Chovatia M."/>
            <person name="Cooper J."/>
            <person name="Damon W."/>
            <person name="Desjardin D."/>
            <person name="Finy P."/>
            <person name="Geml J."/>
            <person name="Haridas S."/>
            <person name="Hughes K."/>
            <person name="Justo A."/>
            <person name="Karasinski D."/>
            <person name="Kautmanova I."/>
            <person name="Kiss B."/>
            <person name="Kocsube S."/>
            <person name="Kotiranta H."/>
            <person name="LaButti K.M."/>
            <person name="Lechner B.E."/>
            <person name="Liimatainen K."/>
            <person name="Lipzen A."/>
            <person name="Lukacs Z."/>
            <person name="Mihaltcheva S."/>
            <person name="Morgado L.N."/>
            <person name="Niskanen T."/>
            <person name="Noordeloos M.E."/>
            <person name="Ohm R.A."/>
            <person name="Ortiz-Santana B."/>
            <person name="Ovrebo C."/>
            <person name="Racz N."/>
            <person name="Riley R."/>
            <person name="Savchenko A."/>
            <person name="Shiryaev A."/>
            <person name="Soop K."/>
            <person name="Spirin V."/>
            <person name="Szebenyi C."/>
            <person name="Tomsovsky M."/>
            <person name="Tulloss R.E."/>
            <person name="Uehling J."/>
            <person name="Grigoriev I.V."/>
            <person name="Vagvolgyi C."/>
            <person name="Papp T."/>
            <person name="Martin F.M."/>
            <person name="Miettinen O."/>
            <person name="Hibbett D.S."/>
            <person name="Nagy L.G."/>
        </authorList>
    </citation>
    <scope>NUCLEOTIDE SEQUENCE [LARGE SCALE GENOMIC DNA]</scope>
    <source>
        <strain evidence="2 3">CBS 962.96</strain>
    </source>
</reference>
<gene>
    <name evidence="2" type="ORF">K435DRAFT_873624</name>
</gene>
<protein>
    <submittedName>
        <fullName evidence="2">Uncharacterized protein</fullName>
    </submittedName>
</protein>
<feature type="compositionally biased region" description="Low complexity" evidence="1">
    <location>
        <begin position="66"/>
        <end position="80"/>
    </location>
</feature>
<dbReference type="AlphaFoldDB" id="A0A4S8KZ34"/>
<dbReference type="Proteomes" id="UP000297245">
    <property type="component" value="Unassembled WGS sequence"/>
</dbReference>
<dbReference type="EMBL" id="ML179833">
    <property type="protein sequence ID" value="THU81171.1"/>
    <property type="molecule type" value="Genomic_DNA"/>
</dbReference>
<organism evidence="2 3">
    <name type="scientific">Dendrothele bispora (strain CBS 962.96)</name>
    <dbReference type="NCBI Taxonomy" id="1314807"/>
    <lineage>
        <taxon>Eukaryota</taxon>
        <taxon>Fungi</taxon>
        <taxon>Dikarya</taxon>
        <taxon>Basidiomycota</taxon>
        <taxon>Agaricomycotina</taxon>
        <taxon>Agaricomycetes</taxon>
        <taxon>Agaricomycetidae</taxon>
        <taxon>Agaricales</taxon>
        <taxon>Agaricales incertae sedis</taxon>
        <taxon>Dendrothele</taxon>
    </lineage>
</organism>
<proteinExistence type="predicted"/>
<feature type="region of interest" description="Disordered" evidence="1">
    <location>
        <begin position="30"/>
        <end position="86"/>
    </location>
</feature>
<feature type="region of interest" description="Disordered" evidence="1">
    <location>
        <begin position="411"/>
        <end position="430"/>
    </location>
</feature>
<accession>A0A4S8KZ34</accession>
<evidence type="ECO:0000256" key="1">
    <source>
        <dbReference type="SAM" id="MobiDB-lite"/>
    </source>
</evidence>
<keyword evidence="3" id="KW-1185">Reference proteome</keyword>
<sequence length="526" mass="58983">MRHAEKVLARSPDIDIFAFKLKESEEDRLEIRQAEENGGVGNGLRNRSNSGGGGGGHSPTLSPPVSSSSNNNNNNNNNNNIPLKPSSTKQIKLFRTFIGRIRSVTLLMHPGQHDKTNGSNNTVVHRSAGGRDVRCTMSDFSSSSSLLRFPSSSSSSFFPYSLSPGSHPSKFLSTSSFFPYSLSPGSHQSKFLSTSSLTLNHTTSTSTTTMGYWDWRDRNEWREEDERKEEIYFYFTSSSSLSRFPSSSSSSSSFFPYSLSPGSHPSNFLSTSSLTSNPTTSTTMTTVGLAFSRRSQEKNESSLLYAKHQDIRAVGIVFLQMLLDWDVMQRFGDVRSAVEGCGSMIPPSLQRHVLNMLIPPKKSNLSCLKLVSDIVDETQEHQHHQSYQYHHQQQQHQQQQLQLTPSKGVYIPGNHPHPNSHSHSNAEGSSCHLTRKRLSLQTLRIRTTWQLDLKIIISLITLRWRWPYQQGYITGQQQQPHHRYPQRSLDAAAVPLLPPPRPTSSTRCGTTHVIVHVMMSTRQLQV</sequence>
<evidence type="ECO:0000313" key="2">
    <source>
        <dbReference type="EMBL" id="THU81171.1"/>
    </source>
</evidence>